<proteinExistence type="predicted"/>
<organism evidence="2 3">
    <name type="scientific">Pedobacter vanadiisoli</name>
    <dbReference type="NCBI Taxonomy" id="1761975"/>
    <lineage>
        <taxon>Bacteria</taxon>
        <taxon>Pseudomonadati</taxon>
        <taxon>Bacteroidota</taxon>
        <taxon>Sphingobacteriia</taxon>
        <taxon>Sphingobacteriales</taxon>
        <taxon>Sphingobacteriaceae</taxon>
        <taxon>Pedobacter</taxon>
    </lineage>
</organism>
<comment type="caution">
    <text evidence="2">The sequence shown here is derived from an EMBL/GenBank/DDBJ whole genome shotgun (WGS) entry which is preliminary data.</text>
</comment>
<sequence>MDKIEHVYSAEIKEIVGEPPKWLLKSGGGSLLLLLLLLVALSAFTHYPDKKAITVNIYREQNPLILSKSLNVYQFLKASGATAKKGEAIALTDHDGIKQIITAPFAGKLFYDDGALTETHKKDTLAMLVPSKGGFKFKGQISSEYARLLNDSKNTVFKITPDNQLGDDLELYGKLTTLGPLKANNMFDFTGTIEPASGSILDENYVAILNLDARLTLILDNKTILARILY</sequence>
<dbReference type="Proteomes" id="UP001597461">
    <property type="component" value="Unassembled WGS sequence"/>
</dbReference>
<gene>
    <name evidence="2" type="ORF">ACFSR6_20625</name>
</gene>
<keyword evidence="1" id="KW-1133">Transmembrane helix</keyword>
<keyword evidence="1" id="KW-0812">Transmembrane</keyword>
<evidence type="ECO:0008006" key="4">
    <source>
        <dbReference type="Google" id="ProtNLM"/>
    </source>
</evidence>
<dbReference type="RefSeq" id="WP_379082469.1">
    <property type="nucleotide sequence ID" value="NZ_JBHULL010000043.1"/>
</dbReference>
<keyword evidence="3" id="KW-1185">Reference proteome</keyword>
<evidence type="ECO:0000313" key="3">
    <source>
        <dbReference type="Proteomes" id="UP001597461"/>
    </source>
</evidence>
<dbReference type="EMBL" id="JBHULL010000043">
    <property type="protein sequence ID" value="MFD2584914.1"/>
    <property type="molecule type" value="Genomic_DNA"/>
</dbReference>
<evidence type="ECO:0000313" key="2">
    <source>
        <dbReference type="EMBL" id="MFD2584914.1"/>
    </source>
</evidence>
<protein>
    <recommendedName>
        <fullName evidence="4">HlyD family secretion protein</fullName>
    </recommendedName>
</protein>
<evidence type="ECO:0000256" key="1">
    <source>
        <dbReference type="SAM" id="Phobius"/>
    </source>
</evidence>
<name>A0ABW5MR04_9SPHI</name>
<keyword evidence="1" id="KW-0472">Membrane</keyword>
<reference evidence="3" key="1">
    <citation type="journal article" date="2019" name="Int. J. Syst. Evol. Microbiol.">
        <title>The Global Catalogue of Microorganisms (GCM) 10K type strain sequencing project: providing services to taxonomists for standard genome sequencing and annotation.</title>
        <authorList>
            <consortium name="The Broad Institute Genomics Platform"/>
            <consortium name="The Broad Institute Genome Sequencing Center for Infectious Disease"/>
            <person name="Wu L."/>
            <person name="Ma J."/>
        </authorList>
    </citation>
    <scope>NUCLEOTIDE SEQUENCE [LARGE SCALE GENOMIC DNA]</scope>
    <source>
        <strain evidence="3">KCTC 42866</strain>
    </source>
</reference>
<feature type="transmembrane region" description="Helical" evidence="1">
    <location>
        <begin position="22"/>
        <end position="44"/>
    </location>
</feature>
<accession>A0ABW5MR04</accession>